<dbReference type="GO" id="GO:0030145">
    <property type="term" value="F:manganese ion binding"/>
    <property type="evidence" value="ECO:0007669"/>
    <property type="project" value="TreeGrafter"/>
</dbReference>
<comment type="similarity">
    <text evidence="2 8">Belongs to the iron/manganese superoxide dismutase family.</text>
</comment>
<evidence type="ECO:0000256" key="2">
    <source>
        <dbReference type="ARBA" id="ARBA00008714"/>
    </source>
</evidence>
<feature type="binding site" evidence="7">
    <location>
        <position position="188"/>
    </location>
    <ligand>
        <name>Mn(2+)</name>
        <dbReference type="ChEBI" id="CHEBI:29035"/>
    </ligand>
</feature>
<dbReference type="Pfam" id="PF02777">
    <property type="entry name" value="Sod_Fe_C"/>
    <property type="match status" value="1"/>
</dbReference>
<keyword evidence="5" id="KW-0408">Iron</keyword>
<dbReference type="InterPro" id="IPR001189">
    <property type="entry name" value="Mn/Fe_SOD"/>
</dbReference>
<dbReference type="AlphaFoldDB" id="A0A2R5GP99"/>
<dbReference type="Gene3D" id="3.55.40.20">
    <property type="entry name" value="Iron/manganese superoxide dismutase, C-terminal domain"/>
    <property type="match status" value="1"/>
</dbReference>
<dbReference type="PANTHER" id="PTHR11404">
    <property type="entry name" value="SUPEROXIDE DISMUTASE 2"/>
    <property type="match status" value="1"/>
</dbReference>
<evidence type="ECO:0000313" key="12">
    <source>
        <dbReference type="Proteomes" id="UP000241890"/>
    </source>
</evidence>
<dbReference type="SUPFAM" id="SSF54719">
    <property type="entry name" value="Fe,Mn superoxide dismutase (SOD), C-terminal domain"/>
    <property type="match status" value="1"/>
</dbReference>
<reference evidence="11 12" key="1">
    <citation type="submission" date="2017-12" db="EMBL/GenBank/DDBJ databases">
        <title>Sequencing, de novo assembly and annotation of complete genome of a new Thraustochytrid species, strain FCC1311.</title>
        <authorList>
            <person name="Sedici K."/>
            <person name="Godart F."/>
            <person name="Aiese Cigliano R."/>
            <person name="Sanseverino W."/>
            <person name="Barakat M."/>
            <person name="Ortet P."/>
            <person name="Marechal E."/>
            <person name="Cagnac O."/>
            <person name="Amato A."/>
        </authorList>
    </citation>
    <scope>NUCLEOTIDE SEQUENCE [LARGE SCALE GENOMIC DNA]</scope>
</reference>
<dbReference type="EC" id="1.15.1.1" evidence="8"/>
<feature type="binding site" evidence="7">
    <location>
        <position position="53"/>
    </location>
    <ligand>
        <name>Mn(2+)</name>
        <dbReference type="ChEBI" id="CHEBI:29035"/>
    </ligand>
</feature>
<evidence type="ECO:0000256" key="7">
    <source>
        <dbReference type="PIRSR" id="PIRSR000349-1"/>
    </source>
</evidence>
<accession>A0A2R5GP99</accession>
<dbReference type="InterPro" id="IPR036314">
    <property type="entry name" value="SOD_C_sf"/>
</dbReference>
<dbReference type="FunFam" id="1.10.287.990:FF:000001">
    <property type="entry name" value="Superoxide dismutase"/>
    <property type="match status" value="1"/>
</dbReference>
<proteinExistence type="inferred from homology"/>
<dbReference type="GO" id="GO:0005739">
    <property type="term" value="C:mitochondrion"/>
    <property type="evidence" value="ECO:0007669"/>
    <property type="project" value="TreeGrafter"/>
</dbReference>
<evidence type="ECO:0000256" key="4">
    <source>
        <dbReference type="ARBA" id="ARBA00023002"/>
    </source>
</evidence>
<feature type="domain" description="Manganese/iron superoxide dismutase C-terminal" evidence="10">
    <location>
        <begin position="119"/>
        <end position="221"/>
    </location>
</feature>
<evidence type="ECO:0000256" key="3">
    <source>
        <dbReference type="ARBA" id="ARBA00022723"/>
    </source>
</evidence>
<dbReference type="PIRSF" id="PIRSF000349">
    <property type="entry name" value="SODismutase"/>
    <property type="match status" value="1"/>
</dbReference>
<feature type="binding site" evidence="7">
    <location>
        <position position="192"/>
    </location>
    <ligand>
        <name>Mn(2+)</name>
        <dbReference type="ChEBI" id="CHEBI:29035"/>
    </ligand>
</feature>
<evidence type="ECO:0000259" key="9">
    <source>
        <dbReference type="Pfam" id="PF00081"/>
    </source>
</evidence>
<dbReference type="InterPro" id="IPR036324">
    <property type="entry name" value="Mn/Fe_SOD_N_sf"/>
</dbReference>
<gene>
    <name evidence="11" type="ORF">FCC1311_059252</name>
</gene>
<dbReference type="Gene3D" id="1.10.287.990">
    <property type="entry name" value="Fe,Mn superoxide dismutase (SOD) domain"/>
    <property type="match status" value="1"/>
</dbReference>
<dbReference type="PRINTS" id="PR01703">
    <property type="entry name" value="MNSODISMTASE"/>
</dbReference>
<evidence type="ECO:0000256" key="1">
    <source>
        <dbReference type="ARBA" id="ARBA00001962"/>
    </source>
</evidence>
<feature type="binding site" evidence="7">
    <location>
        <position position="101"/>
    </location>
    <ligand>
        <name>Mn(2+)</name>
        <dbReference type="ChEBI" id="CHEBI:29035"/>
    </ligand>
</feature>
<sequence length="226" mass="25001">MLARASAAKTLLARAGTRQMSAASLAGTFKLPDLDYDYGALEPHVSAKIMEVHHTKHHQAYVTNLNATLEKYAEAEEKGDMATMIALQTPLKFNGGGHVNHCLFWDNLAPPSSGGGGEPSGDIGSAIQNKWGGFEDFKKEFAAKAVGVQGSGWCWLAWDPTEKSVRIVTTANQDPCSTTGCKPLLGLDVWEHAYWWDVQNRRPEYIENSWNIYNWSKVEERFKAAK</sequence>
<dbReference type="GO" id="GO:0004784">
    <property type="term" value="F:superoxide dismutase activity"/>
    <property type="evidence" value="ECO:0007669"/>
    <property type="project" value="UniProtKB-EC"/>
</dbReference>
<dbReference type="PANTHER" id="PTHR11404:SF6">
    <property type="entry name" value="SUPEROXIDE DISMUTASE [MN], MITOCHONDRIAL"/>
    <property type="match status" value="1"/>
</dbReference>
<keyword evidence="12" id="KW-1185">Reference proteome</keyword>
<dbReference type="EMBL" id="BEYU01000063">
    <property type="protein sequence ID" value="GBG29704.1"/>
    <property type="molecule type" value="Genomic_DNA"/>
</dbReference>
<organism evidence="11 12">
    <name type="scientific">Hondaea fermentalgiana</name>
    <dbReference type="NCBI Taxonomy" id="2315210"/>
    <lineage>
        <taxon>Eukaryota</taxon>
        <taxon>Sar</taxon>
        <taxon>Stramenopiles</taxon>
        <taxon>Bigyra</taxon>
        <taxon>Labyrinthulomycetes</taxon>
        <taxon>Thraustochytrida</taxon>
        <taxon>Thraustochytriidae</taxon>
        <taxon>Hondaea</taxon>
    </lineage>
</organism>
<evidence type="ECO:0000256" key="8">
    <source>
        <dbReference type="RuleBase" id="RU000414"/>
    </source>
</evidence>
<keyword evidence="3 7" id="KW-0479">Metal-binding</keyword>
<dbReference type="InterPro" id="IPR050265">
    <property type="entry name" value="Fe/Mn_Superoxide_Dismutase"/>
</dbReference>
<feature type="domain" description="Manganese/iron superoxide dismutase N-terminal" evidence="9">
    <location>
        <begin position="28"/>
        <end position="109"/>
    </location>
</feature>
<dbReference type="SUPFAM" id="SSF46609">
    <property type="entry name" value="Fe,Mn superoxide dismutase (SOD), N-terminal domain"/>
    <property type="match status" value="1"/>
</dbReference>
<evidence type="ECO:0000259" key="10">
    <source>
        <dbReference type="Pfam" id="PF02777"/>
    </source>
</evidence>
<dbReference type="Proteomes" id="UP000241890">
    <property type="component" value="Unassembled WGS sequence"/>
</dbReference>
<comment type="function">
    <text evidence="8">Destroys radicals which are normally produced within the cells and which are toxic to biological systems.</text>
</comment>
<dbReference type="Pfam" id="PF00081">
    <property type="entry name" value="Sod_Fe_N"/>
    <property type="match status" value="1"/>
</dbReference>
<comment type="cofactor">
    <cofactor evidence="1">
        <name>Fe cation</name>
        <dbReference type="ChEBI" id="CHEBI:24875"/>
    </cofactor>
</comment>
<dbReference type="InterPro" id="IPR019831">
    <property type="entry name" value="Mn/Fe_SOD_N"/>
</dbReference>
<comment type="caution">
    <text evidence="11">The sequence shown here is derived from an EMBL/GenBank/DDBJ whole genome shotgun (WGS) entry which is preliminary data.</text>
</comment>
<protein>
    <recommendedName>
        <fullName evidence="8">Superoxide dismutase</fullName>
        <ecNumber evidence="8">1.15.1.1</ecNumber>
    </recommendedName>
</protein>
<keyword evidence="4 8" id="KW-0560">Oxidoreductase</keyword>
<evidence type="ECO:0000313" key="11">
    <source>
        <dbReference type="EMBL" id="GBG29704.1"/>
    </source>
</evidence>
<dbReference type="FunFam" id="3.55.40.20:FF:000004">
    <property type="entry name" value="Superoxide dismutase [Fe]"/>
    <property type="match status" value="1"/>
</dbReference>
<dbReference type="InParanoid" id="A0A2R5GP99"/>
<evidence type="ECO:0000256" key="6">
    <source>
        <dbReference type="ARBA" id="ARBA00049204"/>
    </source>
</evidence>
<dbReference type="OrthoDB" id="239262at2759"/>
<dbReference type="FunCoup" id="A0A2R5GP99">
    <property type="interactions" value="98"/>
</dbReference>
<evidence type="ECO:0000256" key="5">
    <source>
        <dbReference type="ARBA" id="ARBA00023004"/>
    </source>
</evidence>
<dbReference type="InterPro" id="IPR019832">
    <property type="entry name" value="Mn/Fe_SOD_C"/>
</dbReference>
<comment type="catalytic activity">
    <reaction evidence="6 8">
        <text>2 superoxide + 2 H(+) = H2O2 + O2</text>
        <dbReference type="Rhea" id="RHEA:20696"/>
        <dbReference type="ChEBI" id="CHEBI:15378"/>
        <dbReference type="ChEBI" id="CHEBI:15379"/>
        <dbReference type="ChEBI" id="CHEBI:16240"/>
        <dbReference type="ChEBI" id="CHEBI:18421"/>
        <dbReference type="EC" id="1.15.1.1"/>
    </reaction>
</comment>
<name>A0A2R5GP99_9STRA</name>